<gene>
    <name evidence="2" type="ORF">JOQ06_022201</name>
</gene>
<dbReference type="Proteomes" id="UP001219934">
    <property type="component" value="Unassembled WGS sequence"/>
</dbReference>
<proteinExistence type="predicted"/>
<sequence length="183" mass="20754">MVDSRSRLRKLVADKRRTHNLFFEVWIPAIFTRPGENVLHRPSHLLCSRRLLRAQPDWEQAAMRLDLQQLNTSAYQPRRLFGFHVGDADPQPLQPDVPIPAAPILTVPTANPAAATPRPSATPDAPTPDARTPDAPTTTRAVSSDREDMFFEDCFQKGQRRPENFAGDMFMAMLPFETYENML</sequence>
<dbReference type="EMBL" id="JAPTMU010000373">
    <property type="protein sequence ID" value="KAJ4918930.1"/>
    <property type="molecule type" value="Genomic_DNA"/>
</dbReference>
<reference evidence="2" key="1">
    <citation type="submission" date="2022-11" db="EMBL/GenBank/DDBJ databases">
        <title>Chromosome-level genome of Pogonophryne albipinna.</title>
        <authorList>
            <person name="Jo E."/>
        </authorList>
    </citation>
    <scope>NUCLEOTIDE SEQUENCE</scope>
    <source>
        <strain evidence="2">SGF0006</strain>
        <tissue evidence="2">Muscle</tissue>
    </source>
</reference>
<protein>
    <submittedName>
        <fullName evidence="2">Uncharacterized protein</fullName>
    </submittedName>
</protein>
<dbReference type="AlphaFoldDB" id="A0AAD6F339"/>
<feature type="compositionally biased region" description="Low complexity" evidence="1">
    <location>
        <begin position="110"/>
        <end position="141"/>
    </location>
</feature>
<accession>A0AAD6F339</accession>
<keyword evidence="3" id="KW-1185">Reference proteome</keyword>
<evidence type="ECO:0000313" key="3">
    <source>
        <dbReference type="Proteomes" id="UP001219934"/>
    </source>
</evidence>
<evidence type="ECO:0000313" key="2">
    <source>
        <dbReference type="EMBL" id="KAJ4918930.1"/>
    </source>
</evidence>
<comment type="caution">
    <text evidence="2">The sequence shown here is derived from an EMBL/GenBank/DDBJ whole genome shotgun (WGS) entry which is preliminary data.</text>
</comment>
<feature type="region of interest" description="Disordered" evidence="1">
    <location>
        <begin position="110"/>
        <end position="144"/>
    </location>
</feature>
<name>A0AAD6F339_9TELE</name>
<evidence type="ECO:0000256" key="1">
    <source>
        <dbReference type="SAM" id="MobiDB-lite"/>
    </source>
</evidence>
<organism evidence="2 3">
    <name type="scientific">Pogonophryne albipinna</name>
    <dbReference type="NCBI Taxonomy" id="1090488"/>
    <lineage>
        <taxon>Eukaryota</taxon>
        <taxon>Metazoa</taxon>
        <taxon>Chordata</taxon>
        <taxon>Craniata</taxon>
        <taxon>Vertebrata</taxon>
        <taxon>Euteleostomi</taxon>
        <taxon>Actinopterygii</taxon>
        <taxon>Neopterygii</taxon>
        <taxon>Teleostei</taxon>
        <taxon>Neoteleostei</taxon>
        <taxon>Acanthomorphata</taxon>
        <taxon>Eupercaria</taxon>
        <taxon>Perciformes</taxon>
        <taxon>Notothenioidei</taxon>
        <taxon>Pogonophryne</taxon>
    </lineage>
</organism>